<dbReference type="AlphaFoldDB" id="A0A061RBZ7"/>
<dbReference type="EMBL" id="GBEZ01018286">
    <property type="protein sequence ID" value="JAC68135.1"/>
    <property type="molecule type" value="Transcribed_RNA"/>
</dbReference>
<keyword evidence="1" id="KW-1133">Transmembrane helix</keyword>
<proteinExistence type="predicted"/>
<sequence>LADTLLPLFPSFKRDALHLWYFASSFAKAFVYFSFLMLAIRRVNQALLASFIAWLFRFTSLHLSHLSYLQMAGVPLLASLLRCSATL</sequence>
<organism evidence="2">
    <name type="scientific">Tetraselmis sp. GSL018</name>
    <dbReference type="NCBI Taxonomy" id="582737"/>
    <lineage>
        <taxon>Eukaryota</taxon>
        <taxon>Viridiplantae</taxon>
        <taxon>Chlorophyta</taxon>
        <taxon>core chlorophytes</taxon>
        <taxon>Chlorodendrophyceae</taxon>
        <taxon>Chlorodendrales</taxon>
        <taxon>Chlorodendraceae</taxon>
        <taxon>Tetraselmis</taxon>
    </lineage>
</organism>
<keyword evidence="1" id="KW-0812">Transmembrane</keyword>
<keyword evidence="1" id="KW-0472">Membrane</keyword>
<evidence type="ECO:0000313" key="2">
    <source>
        <dbReference type="EMBL" id="JAC68135.1"/>
    </source>
</evidence>
<name>A0A061RBZ7_9CHLO</name>
<feature type="transmembrane region" description="Helical" evidence="1">
    <location>
        <begin position="20"/>
        <end position="40"/>
    </location>
</feature>
<reference evidence="2" key="1">
    <citation type="submission" date="2014-05" db="EMBL/GenBank/DDBJ databases">
        <title>The transcriptome of the halophilic microalga Tetraselmis sp. GSL018 isolated from the Great Salt Lake, Utah.</title>
        <authorList>
            <person name="Jinkerson R.E."/>
            <person name="D'Adamo S."/>
            <person name="Posewitz M.C."/>
        </authorList>
    </citation>
    <scope>NUCLEOTIDE SEQUENCE</scope>
    <source>
        <strain evidence="2">GSL018</strain>
    </source>
</reference>
<evidence type="ECO:0000256" key="1">
    <source>
        <dbReference type="SAM" id="Phobius"/>
    </source>
</evidence>
<protein>
    <submittedName>
        <fullName evidence="2">Uncharacterized protein</fullName>
    </submittedName>
</protein>
<feature type="transmembrane region" description="Helical" evidence="1">
    <location>
        <begin position="47"/>
        <end position="68"/>
    </location>
</feature>
<accession>A0A061RBZ7</accession>
<feature type="non-terminal residue" evidence="2">
    <location>
        <position position="1"/>
    </location>
</feature>
<gene>
    <name evidence="2" type="ORF">TSPGSL018_9454</name>
</gene>